<protein>
    <recommendedName>
        <fullName evidence="3">Flavin reductase</fullName>
    </recommendedName>
</protein>
<evidence type="ECO:0000313" key="2">
    <source>
        <dbReference type="Proteomes" id="UP001156666"/>
    </source>
</evidence>
<dbReference type="EMBL" id="BSOH01000003">
    <property type="protein sequence ID" value="GLR16027.1"/>
    <property type="molecule type" value="Genomic_DNA"/>
</dbReference>
<reference evidence="1" key="2">
    <citation type="submission" date="2023-01" db="EMBL/GenBank/DDBJ databases">
        <title>Draft genome sequence of Portibacter lacus strain NBRC 108769.</title>
        <authorList>
            <person name="Sun Q."/>
            <person name="Mori K."/>
        </authorList>
    </citation>
    <scope>NUCLEOTIDE SEQUENCE</scope>
    <source>
        <strain evidence="1">NBRC 108769</strain>
    </source>
</reference>
<comment type="caution">
    <text evidence="1">The sequence shown here is derived from an EMBL/GenBank/DDBJ whole genome shotgun (WGS) entry which is preliminary data.</text>
</comment>
<dbReference type="InterPro" id="IPR012349">
    <property type="entry name" value="Split_barrel_FMN-bd"/>
</dbReference>
<accession>A0AA37SMF0</accession>
<evidence type="ECO:0000313" key="1">
    <source>
        <dbReference type="EMBL" id="GLR16027.1"/>
    </source>
</evidence>
<evidence type="ECO:0008006" key="3">
    <source>
        <dbReference type="Google" id="ProtNLM"/>
    </source>
</evidence>
<dbReference type="AlphaFoldDB" id="A0AA37SMF0"/>
<gene>
    <name evidence="1" type="ORF">GCM10007940_06420</name>
</gene>
<reference evidence="1" key="1">
    <citation type="journal article" date="2014" name="Int. J. Syst. Evol. Microbiol.">
        <title>Complete genome sequence of Corynebacterium casei LMG S-19264T (=DSM 44701T), isolated from a smear-ripened cheese.</title>
        <authorList>
            <consortium name="US DOE Joint Genome Institute (JGI-PGF)"/>
            <person name="Walter F."/>
            <person name="Albersmeier A."/>
            <person name="Kalinowski J."/>
            <person name="Ruckert C."/>
        </authorList>
    </citation>
    <scope>NUCLEOTIDE SEQUENCE</scope>
    <source>
        <strain evidence="1">NBRC 108769</strain>
    </source>
</reference>
<proteinExistence type="predicted"/>
<keyword evidence="2" id="KW-1185">Reference proteome</keyword>
<organism evidence="1 2">
    <name type="scientific">Portibacter lacus</name>
    <dbReference type="NCBI Taxonomy" id="1099794"/>
    <lineage>
        <taxon>Bacteria</taxon>
        <taxon>Pseudomonadati</taxon>
        <taxon>Bacteroidota</taxon>
        <taxon>Saprospiria</taxon>
        <taxon>Saprospirales</taxon>
        <taxon>Haliscomenobacteraceae</taxon>
        <taxon>Portibacter</taxon>
    </lineage>
</organism>
<dbReference type="RefSeq" id="WP_235294670.1">
    <property type="nucleotide sequence ID" value="NZ_BSOH01000003.1"/>
</dbReference>
<dbReference type="Gene3D" id="1.10.8.550">
    <property type="entry name" value="Proto-chlorophyllide reductase 57 kD subunit B"/>
    <property type="match status" value="1"/>
</dbReference>
<name>A0AA37SMF0_9BACT</name>
<sequence>MSWFKEDKTDFVNVNILDNFYQTSSFYPMPVVLCSTVSENGLTNIGSYSLCFPFGISKDHYMMLISRGTSNTAANIRKNKTIALNFIPFDKAYLKNAVELGFPGETTEEKLKESIFTLIPSSRSEEEKVEGVRYPEIIKESVQIFECTVDESGIFKYDGPEIEAHFLLRIDKIIMQERYADYLKEGEGFPTLPVDFGYRDSKQFWFSKHTHPYAEPIPKSKGVDTDSVKYQVDRMEGNVKWHPDSYKKLVKVPRVFLKMVISKVNEAAEQEGVELITPEFLDKVNEKRR</sequence>
<dbReference type="Gene3D" id="2.30.110.10">
    <property type="entry name" value="Electron Transport, Fmn-binding Protein, Chain A"/>
    <property type="match status" value="1"/>
</dbReference>
<dbReference type="InterPro" id="IPR042298">
    <property type="entry name" value="P-CP_red_C"/>
</dbReference>
<dbReference type="Proteomes" id="UP001156666">
    <property type="component" value="Unassembled WGS sequence"/>
</dbReference>
<dbReference type="SUPFAM" id="SSF50475">
    <property type="entry name" value="FMN-binding split barrel"/>
    <property type="match status" value="1"/>
</dbReference>